<reference evidence="1" key="1">
    <citation type="journal article" date="2014" name="Int. J. Syst. Evol. Microbiol.">
        <title>Complete genome sequence of Corynebacterium casei LMG S-19264T (=DSM 44701T), isolated from a smear-ripened cheese.</title>
        <authorList>
            <consortium name="US DOE Joint Genome Institute (JGI-PGF)"/>
            <person name="Walter F."/>
            <person name="Albersmeier A."/>
            <person name="Kalinowski J."/>
            <person name="Ruckert C."/>
        </authorList>
    </citation>
    <scope>NUCLEOTIDE SEQUENCE</scope>
    <source>
        <strain evidence="1">KCTC 23310</strain>
    </source>
</reference>
<proteinExistence type="predicted"/>
<accession>A0A918TYD5</accession>
<gene>
    <name evidence="1" type="ORF">GCM10007315_35790</name>
</gene>
<evidence type="ECO:0000313" key="1">
    <source>
        <dbReference type="EMBL" id="GHC67593.1"/>
    </source>
</evidence>
<protein>
    <submittedName>
        <fullName evidence="1">Uncharacterized protein</fullName>
    </submittedName>
</protein>
<dbReference type="AlphaFoldDB" id="A0A918TYD5"/>
<evidence type="ECO:0000313" key="2">
    <source>
        <dbReference type="Proteomes" id="UP000638981"/>
    </source>
</evidence>
<organism evidence="1 2">
    <name type="scientific">Neogemmobacter tilapiae</name>
    <dbReference type="NCBI Taxonomy" id="875041"/>
    <lineage>
        <taxon>Bacteria</taxon>
        <taxon>Pseudomonadati</taxon>
        <taxon>Pseudomonadota</taxon>
        <taxon>Alphaproteobacteria</taxon>
        <taxon>Rhodobacterales</taxon>
        <taxon>Paracoccaceae</taxon>
        <taxon>Neogemmobacter</taxon>
    </lineage>
</organism>
<dbReference type="Proteomes" id="UP000638981">
    <property type="component" value="Unassembled WGS sequence"/>
</dbReference>
<comment type="caution">
    <text evidence="1">The sequence shown here is derived from an EMBL/GenBank/DDBJ whole genome shotgun (WGS) entry which is preliminary data.</text>
</comment>
<dbReference type="EMBL" id="BMYJ01000019">
    <property type="protein sequence ID" value="GHC67593.1"/>
    <property type="molecule type" value="Genomic_DNA"/>
</dbReference>
<keyword evidence="2" id="KW-1185">Reference proteome</keyword>
<name>A0A918TYD5_9RHOB</name>
<sequence length="449" mass="49872">MSIQAVTDIDVLALAVRDRESRRLVEEAITAYRGGALRSAIMSVWIAVVHDVFSKARELASQGDAASIAFIGKLDNAIEYKNIVQMQALERELLDTAKDDLQLVTPHEFETLRRIQEDRHLCAHPAFITEDELFQPSPDLVRSHLVHALQCLLVHAPLQGKSALNRFKADVLSPSFPSTEGSIRTFVSAKYLNRSKDALVANLIKVLLKAPFLEGEEELLRKKRQLAWTLSEVAAKKTRIFEEIAHPFVGQFFDGVGDGRLLNICTFIGAEPQLWGWLTDPVKLRLVRLIEQCSIEGLKEHLVFDAFAIPELADTLLAKFTSFAAPERIQLLSDNPCREFVPFGIDIYATAGSYRDAEKLGQTVVIPLAPHFGADDIARLLDAVLGNSQISYASGTADVLLEVFKLASAAFPASRDHWQRFVDEMTAQHGGKNDTPYSYPNIRAKLDAA</sequence>
<reference evidence="1" key="2">
    <citation type="submission" date="2020-09" db="EMBL/GenBank/DDBJ databases">
        <authorList>
            <person name="Sun Q."/>
            <person name="Kim S."/>
        </authorList>
    </citation>
    <scope>NUCLEOTIDE SEQUENCE</scope>
    <source>
        <strain evidence="1">KCTC 23310</strain>
    </source>
</reference>